<keyword evidence="3 7" id="KW-0812">Transmembrane</keyword>
<feature type="transmembrane region" description="Helical" evidence="7">
    <location>
        <begin position="142"/>
        <end position="166"/>
    </location>
</feature>
<keyword evidence="9" id="KW-1185">Reference proteome</keyword>
<evidence type="ECO:0000313" key="9">
    <source>
        <dbReference type="Proteomes" id="UP001274830"/>
    </source>
</evidence>
<accession>A0AAE0WS92</accession>
<organism evidence="8 9">
    <name type="scientific">Recurvomyces mirabilis</name>
    <dbReference type="NCBI Taxonomy" id="574656"/>
    <lineage>
        <taxon>Eukaryota</taxon>
        <taxon>Fungi</taxon>
        <taxon>Dikarya</taxon>
        <taxon>Ascomycota</taxon>
        <taxon>Pezizomycotina</taxon>
        <taxon>Dothideomycetes</taxon>
        <taxon>Dothideomycetidae</taxon>
        <taxon>Mycosphaerellales</taxon>
        <taxon>Teratosphaeriaceae</taxon>
        <taxon>Recurvomyces</taxon>
    </lineage>
</organism>
<feature type="transmembrane region" description="Helical" evidence="7">
    <location>
        <begin position="211"/>
        <end position="232"/>
    </location>
</feature>
<sequence>MAGGNDINVATSHRDINRDDDHFDEKPGTVEEKYRGTSADREDMRILGKQQVLRRNFKFITMLGFASTVMASWELLLPLFIFVLTDGGTADLFWGFIAVAIGMTLVYASLAEMASISPTAGGQYHWVSEFAPPRIQKELSYIVGWLCAIGWQVYLAGVCFIIGSVIEGLIVLQVPGYELQPWHSTLLTIAVIAFSVVFNTALATRLPLIEGVMFILHLVGFFAIIIPLWVMAPRATAKDAILTFSNNGGWPSTGLSAMIGLTSPLSVMIGYGTLREFGRWARQLY</sequence>
<comment type="caution">
    <text evidence="8">The sequence shown here is derived from an EMBL/GenBank/DDBJ whole genome shotgun (WGS) entry which is preliminary data.</text>
</comment>
<keyword evidence="4 7" id="KW-1133">Transmembrane helix</keyword>
<proteinExistence type="predicted"/>
<feature type="transmembrane region" description="Helical" evidence="7">
    <location>
        <begin position="92"/>
        <end position="110"/>
    </location>
</feature>
<evidence type="ECO:0000256" key="7">
    <source>
        <dbReference type="SAM" id="Phobius"/>
    </source>
</evidence>
<evidence type="ECO:0000256" key="1">
    <source>
        <dbReference type="ARBA" id="ARBA00004141"/>
    </source>
</evidence>
<dbReference type="Pfam" id="PF13520">
    <property type="entry name" value="AA_permease_2"/>
    <property type="match status" value="1"/>
</dbReference>
<dbReference type="PANTHER" id="PTHR45649:SF41">
    <property type="entry name" value="TRANSPORTER, PUTATIVE (EUROFUNG)-RELATED"/>
    <property type="match status" value="1"/>
</dbReference>
<reference evidence="8" key="1">
    <citation type="submission" date="2023-07" db="EMBL/GenBank/DDBJ databases">
        <title>Black Yeasts Isolated from many extreme environments.</title>
        <authorList>
            <person name="Coleine C."/>
            <person name="Stajich J.E."/>
            <person name="Selbmann L."/>
        </authorList>
    </citation>
    <scope>NUCLEOTIDE SEQUENCE</scope>
    <source>
        <strain evidence="8">CCFEE 5485</strain>
    </source>
</reference>
<evidence type="ECO:0000256" key="3">
    <source>
        <dbReference type="ARBA" id="ARBA00022692"/>
    </source>
</evidence>
<feature type="region of interest" description="Disordered" evidence="6">
    <location>
        <begin position="17"/>
        <end position="37"/>
    </location>
</feature>
<gene>
    <name evidence="8" type="ORF">LTR78_003331</name>
</gene>
<dbReference type="Proteomes" id="UP001274830">
    <property type="component" value="Unassembled WGS sequence"/>
</dbReference>
<dbReference type="EMBL" id="JAUTXT010000008">
    <property type="protein sequence ID" value="KAK3677126.1"/>
    <property type="molecule type" value="Genomic_DNA"/>
</dbReference>
<dbReference type="PANTHER" id="PTHR45649">
    <property type="entry name" value="AMINO-ACID PERMEASE BAT1"/>
    <property type="match status" value="1"/>
</dbReference>
<feature type="transmembrane region" description="Helical" evidence="7">
    <location>
        <begin position="59"/>
        <end position="80"/>
    </location>
</feature>
<dbReference type="GO" id="GO:0022857">
    <property type="term" value="F:transmembrane transporter activity"/>
    <property type="evidence" value="ECO:0007669"/>
    <property type="project" value="InterPro"/>
</dbReference>
<evidence type="ECO:0000313" key="8">
    <source>
        <dbReference type="EMBL" id="KAK3677126.1"/>
    </source>
</evidence>
<evidence type="ECO:0000256" key="5">
    <source>
        <dbReference type="ARBA" id="ARBA00023136"/>
    </source>
</evidence>
<dbReference type="Gene3D" id="1.20.1740.10">
    <property type="entry name" value="Amino acid/polyamine transporter I"/>
    <property type="match status" value="1"/>
</dbReference>
<dbReference type="InterPro" id="IPR002293">
    <property type="entry name" value="AA/rel_permease1"/>
</dbReference>
<keyword evidence="5 7" id="KW-0472">Membrane</keyword>
<feature type="transmembrane region" description="Helical" evidence="7">
    <location>
        <begin position="186"/>
        <end position="204"/>
    </location>
</feature>
<evidence type="ECO:0000256" key="2">
    <source>
        <dbReference type="ARBA" id="ARBA00022448"/>
    </source>
</evidence>
<dbReference type="AlphaFoldDB" id="A0AAE0WS92"/>
<protein>
    <submittedName>
        <fullName evidence="8">Uncharacterized protein</fullName>
    </submittedName>
</protein>
<comment type="subcellular location">
    <subcellularLocation>
        <location evidence="1">Membrane</location>
        <topology evidence="1">Multi-pass membrane protein</topology>
    </subcellularLocation>
</comment>
<keyword evidence="2" id="KW-0813">Transport</keyword>
<evidence type="ECO:0000256" key="4">
    <source>
        <dbReference type="ARBA" id="ARBA00022989"/>
    </source>
</evidence>
<name>A0AAE0WS92_9PEZI</name>
<evidence type="ECO:0000256" key="6">
    <source>
        <dbReference type="SAM" id="MobiDB-lite"/>
    </source>
</evidence>
<feature type="transmembrane region" description="Helical" evidence="7">
    <location>
        <begin position="252"/>
        <end position="274"/>
    </location>
</feature>
<dbReference type="GO" id="GO:0016020">
    <property type="term" value="C:membrane"/>
    <property type="evidence" value="ECO:0007669"/>
    <property type="project" value="UniProtKB-SubCell"/>
</dbReference>